<dbReference type="AlphaFoldDB" id="A0A9D1KG95"/>
<proteinExistence type="predicted"/>
<accession>A0A9D1KG95</accession>
<dbReference type="InterPro" id="IPR000182">
    <property type="entry name" value="GNAT_dom"/>
</dbReference>
<evidence type="ECO:0000259" key="1">
    <source>
        <dbReference type="PROSITE" id="PS51186"/>
    </source>
</evidence>
<reference evidence="2" key="2">
    <citation type="journal article" date="2021" name="PeerJ">
        <title>Extensive microbial diversity within the chicken gut microbiome revealed by metagenomics and culture.</title>
        <authorList>
            <person name="Gilroy R."/>
            <person name="Ravi A."/>
            <person name="Getino M."/>
            <person name="Pursley I."/>
            <person name="Horton D.L."/>
            <person name="Alikhan N.F."/>
            <person name="Baker D."/>
            <person name="Gharbi K."/>
            <person name="Hall N."/>
            <person name="Watson M."/>
            <person name="Adriaenssens E.M."/>
            <person name="Foster-Nyarko E."/>
            <person name="Jarju S."/>
            <person name="Secka A."/>
            <person name="Antonio M."/>
            <person name="Oren A."/>
            <person name="Chaudhuri R.R."/>
            <person name="La Ragione R."/>
            <person name="Hildebrand F."/>
            <person name="Pallen M.J."/>
        </authorList>
    </citation>
    <scope>NUCLEOTIDE SEQUENCE</scope>
    <source>
        <strain evidence="2">ChiHecec2B26-709</strain>
    </source>
</reference>
<protein>
    <submittedName>
        <fullName evidence="2">GNAT family N-acetyltransferase</fullName>
    </submittedName>
</protein>
<dbReference type="GO" id="GO:0016747">
    <property type="term" value="F:acyltransferase activity, transferring groups other than amino-acyl groups"/>
    <property type="evidence" value="ECO:0007669"/>
    <property type="project" value="InterPro"/>
</dbReference>
<dbReference type="Proteomes" id="UP000886881">
    <property type="component" value="Unassembled WGS sequence"/>
</dbReference>
<gene>
    <name evidence="2" type="ORF">IAC35_01020</name>
</gene>
<dbReference type="SUPFAM" id="SSF55729">
    <property type="entry name" value="Acyl-CoA N-acyltransferases (Nat)"/>
    <property type="match status" value="1"/>
</dbReference>
<dbReference type="PROSITE" id="PS51186">
    <property type="entry name" value="GNAT"/>
    <property type="match status" value="1"/>
</dbReference>
<dbReference type="Gene3D" id="3.40.630.30">
    <property type="match status" value="1"/>
</dbReference>
<reference evidence="2" key="1">
    <citation type="submission" date="2020-10" db="EMBL/GenBank/DDBJ databases">
        <authorList>
            <person name="Gilroy R."/>
        </authorList>
    </citation>
    <scope>NUCLEOTIDE SEQUENCE</scope>
    <source>
        <strain evidence="2">ChiHecec2B26-709</strain>
    </source>
</reference>
<dbReference type="CDD" id="cd04301">
    <property type="entry name" value="NAT_SF"/>
    <property type="match status" value="1"/>
</dbReference>
<sequence>MELRKILPGSPDAALMDEVNRESFPPEELMQTEMQLDLCASGALEVWAVYDEDSFVGFTTVYPGTGLAYVFFLAVHRDARSHGYGTRILKLLHDHYAGRRIVLDIEPIDPSVPDNGMRIRRKQFYLRNGFLESGYLLKYLGLSFEILYEGPGEFCLEDYKDMMDGIRSVIHSCGFEVFEPEISSIA</sequence>
<name>A0A9D1KG95_9BACT</name>
<organism evidence="2 3">
    <name type="scientific">Candidatus Cryptobacteroides merdipullorum</name>
    <dbReference type="NCBI Taxonomy" id="2840771"/>
    <lineage>
        <taxon>Bacteria</taxon>
        <taxon>Pseudomonadati</taxon>
        <taxon>Bacteroidota</taxon>
        <taxon>Bacteroidia</taxon>
        <taxon>Bacteroidales</taxon>
        <taxon>Candidatus Cryptobacteroides</taxon>
    </lineage>
</organism>
<dbReference type="EMBL" id="DVLC01000021">
    <property type="protein sequence ID" value="HIT46421.1"/>
    <property type="molecule type" value="Genomic_DNA"/>
</dbReference>
<evidence type="ECO:0000313" key="3">
    <source>
        <dbReference type="Proteomes" id="UP000886881"/>
    </source>
</evidence>
<dbReference type="Pfam" id="PF13508">
    <property type="entry name" value="Acetyltransf_7"/>
    <property type="match status" value="1"/>
</dbReference>
<feature type="domain" description="N-acetyltransferase" evidence="1">
    <location>
        <begin position="1"/>
        <end position="149"/>
    </location>
</feature>
<evidence type="ECO:0000313" key="2">
    <source>
        <dbReference type="EMBL" id="HIT46421.1"/>
    </source>
</evidence>
<comment type="caution">
    <text evidence="2">The sequence shown here is derived from an EMBL/GenBank/DDBJ whole genome shotgun (WGS) entry which is preliminary data.</text>
</comment>
<dbReference type="InterPro" id="IPR016181">
    <property type="entry name" value="Acyl_CoA_acyltransferase"/>
</dbReference>